<dbReference type="RefSeq" id="WP_147230849.1">
    <property type="nucleotide sequence ID" value="NZ_VOSB01000001.1"/>
</dbReference>
<accession>A0A5C7BL68</accession>
<name>A0A5C7BL68_9FLAO</name>
<evidence type="ECO:0000313" key="2">
    <source>
        <dbReference type="Proteomes" id="UP000321938"/>
    </source>
</evidence>
<evidence type="ECO:0000313" key="1">
    <source>
        <dbReference type="EMBL" id="TXE20409.1"/>
    </source>
</evidence>
<dbReference type="OrthoDB" id="1490620at2"/>
<proteinExistence type="predicted"/>
<dbReference type="EMBL" id="VOSB01000001">
    <property type="protein sequence ID" value="TXE20409.1"/>
    <property type="molecule type" value="Genomic_DNA"/>
</dbReference>
<gene>
    <name evidence="1" type="ORF">ES692_01070</name>
</gene>
<comment type="caution">
    <text evidence="1">The sequence shown here is derived from an EMBL/GenBank/DDBJ whole genome shotgun (WGS) entry which is preliminary data.</text>
</comment>
<keyword evidence="2" id="KW-1185">Reference proteome</keyword>
<dbReference type="Proteomes" id="UP000321938">
    <property type="component" value="Unassembled WGS sequence"/>
</dbReference>
<protein>
    <submittedName>
        <fullName evidence="1">Uncharacterized protein</fullName>
    </submittedName>
</protein>
<dbReference type="AlphaFoldDB" id="A0A5C7BL68"/>
<reference evidence="1 2" key="1">
    <citation type="submission" date="2019-08" db="EMBL/GenBank/DDBJ databases">
        <title>Genome of Psychroserpens burtonensis ACAM 167.</title>
        <authorList>
            <person name="Bowman J.P."/>
        </authorList>
    </citation>
    <scope>NUCLEOTIDE SEQUENCE [LARGE SCALE GENOMIC DNA]</scope>
    <source>
        <strain evidence="1 2">ACAM 167</strain>
    </source>
</reference>
<organism evidence="1 2">
    <name type="scientific">Psychroserpens burtonensis</name>
    <dbReference type="NCBI Taxonomy" id="49278"/>
    <lineage>
        <taxon>Bacteria</taxon>
        <taxon>Pseudomonadati</taxon>
        <taxon>Bacteroidota</taxon>
        <taxon>Flavobacteriia</taxon>
        <taxon>Flavobacteriales</taxon>
        <taxon>Flavobacteriaceae</taxon>
        <taxon>Psychroserpens</taxon>
    </lineage>
</organism>
<sequence>MGHFKINETMCYLKLILVINFSSLLTTCGNKESKTKDSSKSLEVQSTEFQNKGRELVYKMTQKTGSYQDLRNLKDVS</sequence>